<feature type="transmembrane region" description="Helical" evidence="2">
    <location>
        <begin position="40"/>
        <end position="63"/>
    </location>
</feature>
<evidence type="ECO:0000256" key="1">
    <source>
        <dbReference type="SAM" id="MobiDB-lite"/>
    </source>
</evidence>
<dbReference type="STRING" id="52770.BSZ40_04565"/>
<keyword evidence="4" id="KW-1185">Reference proteome</keyword>
<sequence length="129" mass="12943">MGKSKGFVLAGSITLLSSALLMSLGTIVQANSEPWEKNNFAAVLVYAALVGVLVGSILQIIGISRMAANIDGMAERIVGGLPFGTPAVGGPSTPGASYPTPMTPPVGGGADYGMALPPSGEPQFPGQSR</sequence>
<organism evidence="3 4">
    <name type="scientific">Buchananella hordeovulneris</name>
    <dbReference type="NCBI Taxonomy" id="52770"/>
    <lineage>
        <taxon>Bacteria</taxon>
        <taxon>Bacillati</taxon>
        <taxon>Actinomycetota</taxon>
        <taxon>Actinomycetes</taxon>
        <taxon>Actinomycetales</taxon>
        <taxon>Actinomycetaceae</taxon>
        <taxon>Buchananella</taxon>
    </lineage>
</organism>
<proteinExistence type="predicted"/>
<dbReference type="EMBL" id="MQVS01000003">
    <property type="protein sequence ID" value="OKL52177.1"/>
    <property type="molecule type" value="Genomic_DNA"/>
</dbReference>
<dbReference type="RefSeq" id="WP_073823717.1">
    <property type="nucleotide sequence ID" value="NZ_JAUNKL010000011.1"/>
</dbReference>
<protein>
    <submittedName>
        <fullName evidence="3">Uncharacterized protein</fullName>
    </submittedName>
</protein>
<comment type="caution">
    <text evidence="3">The sequence shown here is derived from an EMBL/GenBank/DDBJ whole genome shotgun (WGS) entry which is preliminary data.</text>
</comment>
<keyword evidence="2" id="KW-0472">Membrane</keyword>
<name>A0A1Q5PX95_9ACTO</name>
<evidence type="ECO:0000256" key="2">
    <source>
        <dbReference type="SAM" id="Phobius"/>
    </source>
</evidence>
<keyword evidence="2" id="KW-0812">Transmembrane</keyword>
<dbReference type="InParanoid" id="A0A1Q5PX95"/>
<dbReference type="Proteomes" id="UP000185612">
    <property type="component" value="Unassembled WGS sequence"/>
</dbReference>
<keyword evidence="2" id="KW-1133">Transmembrane helix</keyword>
<gene>
    <name evidence="3" type="ORF">BSZ40_04565</name>
</gene>
<evidence type="ECO:0000313" key="3">
    <source>
        <dbReference type="EMBL" id="OKL52177.1"/>
    </source>
</evidence>
<accession>A0A1Q5PX95</accession>
<feature type="region of interest" description="Disordered" evidence="1">
    <location>
        <begin position="109"/>
        <end position="129"/>
    </location>
</feature>
<evidence type="ECO:0000313" key="4">
    <source>
        <dbReference type="Proteomes" id="UP000185612"/>
    </source>
</evidence>
<reference evidence="4" key="1">
    <citation type="submission" date="2016-12" db="EMBL/GenBank/DDBJ databases">
        <authorList>
            <person name="Meng X."/>
        </authorList>
    </citation>
    <scope>NUCLEOTIDE SEQUENCE [LARGE SCALE GENOMIC DNA]</scope>
    <source>
        <strain evidence="4">DSM 20732</strain>
    </source>
</reference>
<dbReference type="AlphaFoldDB" id="A0A1Q5PX95"/>